<evidence type="ECO:0000256" key="5">
    <source>
        <dbReference type="PROSITE-ProRule" id="PRU00221"/>
    </source>
</evidence>
<dbReference type="AlphaFoldDB" id="A0A168PIN8"/>
<feature type="compositionally biased region" description="Low complexity" evidence="7">
    <location>
        <begin position="271"/>
        <end position="282"/>
    </location>
</feature>
<keyword evidence="5" id="KW-0853">WD repeat</keyword>
<dbReference type="STRING" id="4829.A0A168PIN8"/>
<dbReference type="EMBL" id="LT553855">
    <property type="protein sequence ID" value="SAM02465.1"/>
    <property type="molecule type" value="Genomic_DNA"/>
</dbReference>
<keyword evidence="4" id="KW-0967">Endosome</keyword>
<proteinExistence type="inferred from homology"/>
<feature type="compositionally biased region" description="Polar residues" evidence="7">
    <location>
        <begin position="239"/>
        <end position="248"/>
    </location>
</feature>
<evidence type="ECO:0000259" key="8">
    <source>
        <dbReference type="Pfam" id="PF12894"/>
    </source>
</evidence>
<dbReference type="InterPro" id="IPR039724">
    <property type="entry name" value="WDR91"/>
</dbReference>
<feature type="compositionally biased region" description="Low complexity" evidence="7">
    <location>
        <begin position="295"/>
        <end position="319"/>
    </location>
</feature>
<dbReference type="Pfam" id="PF00400">
    <property type="entry name" value="WD40"/>
    <property type="match status" value="1"/>
</dbReference>
<dbReference type="InterPro" id="IPR006594">
    <property type="entry name" value="LisH"/>
</dbReference>
<reference evidence="10" key="1">
    <citation type="submission" date="2016-04" db="EMBL/GenBank/DDBJ databases">
        <authorList>
            <person name="Evans L.H."/>
            <person name="Alamgir A."/>
            <person name="Owens N."/>
            <person name="Weber N.D."/>
            <person name="Virtaneva K."/>
            <person name="Barbian K."/>
            <person name="Babar A."/>
            <person name="Rosenke K."/>
        </authorList>
    </citation>
    <scope>NUCLEOTIDE SEQUENCE [LARGE SCALE GENOMIC DNA]</scope>
    <source>
        <strain evidence="10">CBS 101.48</strain>
    </source>
</reference>
<comment type="similarity">
    <text evidence="3">Belongs to the WD repeat WDR91 family.</text>
</comment>
<gene>
    <name evidence="10" type="primary">ABSGL_08258.1 scaffold 9741</name>
</gene>
<dbReference type="Proteomes" id="UP000078561">
    <property type="component" value="Unassembled WGS sequence"/>
</dbReference>
<dbReference type="InterPro" id="IPR024977">
    <property type="entry name" value="Apc4-like_WD40_dom"/>
</dbReference>
<dbReference type="PROSITE" id="PS50294">
    <property type="entry name" value="WD_REPEATS_REGION"/>
    <property type="match status" value="1"/>
</dbReference>
<accession>A0A168PIN8</accession>
<feature type="coiled-coil region" evidence="6">
    <location>
        <begin position="184"/>
        <end position="225"/>
    </location>
</feature>
<evidence type="ECO:0000313" key="11">
    <source>
        <dbReference type="Proteomes" id="UP000078561"/>
    </source>
</evidence>
<dbReference type="InterPro" id="IPR015943">
    <property type="entry name" value="WD40/YVTN_repeat-like_dom_sf"/>
</dbReference>
<dbReference type="SUPFAM" id="SSF50978">
    <property type="entry name" value="WD40 repeat-like"/>
    <property type="match status" value="1"/>
</dbReference>
<evidence type="ECO:0000256" key="3">
    <source>
        <dbReference type="ARBA" id="ARBA00006128"/>
    </source>
</evidence>
<dbReference type="PANTHER" id="PTHR13083">
    <property type="entry name" value="WD REPEAT-CONTAINING PROTEIN 91"/>
    <property type="match status" value="1"/>
</dbReference>
<keyword evidence="6" id="KW-0175">Coiled coil</keyword>
<evidence type="ECO:0000256" key="2">
    <source>
        <dbReference type="ARBA" id="ARBA00004414"/>
    </source>
</evidence>
<dbReference type="GO" id="GO:0045022">
    <property type="term" value="P:early endosome to late endosome transport"/>
    <property type="evidence" value="ECO:0007669"/>
    <property type="project" value="InterPro"/>
</dbReference>
<dbReference type="GO" id="GO:0141039">
    <property type="term" value="F:phosphatidylinositol 3-kinase inhibitor activity"/>
    <property type="evidence" value="ECO:0007669"/>
    <property type="project" value="InterPro"/>
</dbReference>
<feature type="compositionally biased region" description="Low complexity" evidence="7">
    <location>
        <begin position="687"/>
        <end position="734"/>
    </location>
</feature>
<keyword evidence="11" id="KW-1185">Reference proteome</keyword>
<feature type="domain" description="ARMC9 CTLH-like" evidence="9">
    <location>
        <begin position="46"/>
        <end position="167"/>
    </location>
</feature>
<dbReference type="InterPro" id="IPR056327">
    <property type="entry name" value="ARMC9_CTLH-like_dom"/>
</dbReference>
<dbReference type="Pfam" id="PF23138">
    <property type="entry name" value="CTLH_Armc9"/>
    <property type="match status" value="1"/>
</dbReference>
<comment type="subcellular location">
    <subcellularLocation>
        <location evidence="1">Early endosome membrane</location>
        <topology evidence="1">Peripheral membrane protein</topology>
    </subcellularLocation>
    <subcellularLocation>
        <location evidence="2">Late endosome membrane</location>
    </subcellularLocation>
</comment>
<feature type="compositionally biased region" description="Basic and acidic residues" evidence="7">
    <location>
        <begin position="283"/>
        <end position="293"/>
    </location>
</feature>
<dbReference type="SMART" id="SM00320">
    <property type="entry name" value="WD40"/>
    <property type="match status" value="5"/>
</dbReference>
<dbReference type="PROSITE" id="PS50896">
    <property type="entry name" value="LISH"/>
    <property type="match status" value="1"/>
</dbReference>
<feature type="compositionally biased region" description="Low complexity" evidence="7">
    <location>
        <begin position="600"/>
        <end position="614"/>
    </location>
</feature>
<feature type="compositionally biased region" description="Low complexity" evidence="7">
    <location>
        <begin position="621"/>
        <end position="641"/>
    </location>
</feature>
<dbReference type="InterPro" id="IPR001680">
    <property type="entry name" value="WD40_rpt"/>
</dbReference>
<feature type="region of interest" description="Disordered" evidence="7">
    <location>
        <begin position="236"/>
        <end position="258"/>
    </location>
</feature>
<evidence type="ECO:0000256" key="6">
    <source>
        <dbReference type="SAM" id="Coils"/>
    </source>
</evidence>
<dbReference type="OMA" id="KMYLVNA"/>
<dbReference type="OrthoDB" id="193023at2759"/>
<evidence type="ECO:0000256" key="7">
    <source>
        <dbReference type="SAM" id="MobiDB-lite"/>
    </source>
</evidence>
<protein>
    <submittedName>
        <fullName evidence="10">Uncharacterized protein</fullName>
    </submittedName>
</protein>
<dbReference type="PROSITE" id="PS50082">
    <property type="entry name" value="WD_REPEATS_2"/>
    <property type="match status" value="1"/>
</dbReference>
<dbReference type="PANTHER" id="PTHR13083:SF3">
    <property type="entry name" value="WD REPEAT-CONTAINING PROTEIN 91"/>
    <property type="match status" value="1"/>
</dbReference>
<sequence length="806" mass="88817">MNSLYQVDDLVKEYLLFRGFTTTFRALETESRTDKDKGFQVDKILEELLAFVTNGDVNGLVDYYRYLDFRFFSRLDTRFQQTVKKFELCLLRHYLVHAIQHKKRDKVKEFFDVYGPDLHGTSEWSQWFALPYVKQPASDPVFETFFTKHWVDNYTTSLHNFLATIFHNMPLPSLLAFNVDRTQRKTQQAEIENLKSTLDSMKAMMEARENEVAKLKVELIDTRKEMTDGISLIRKRAASMTTPQQNKANGAKGDSKASATCTTTTITTTAHNSTTASATSSAHDTDQSKHDDDSNAVPNDSNDNDNNTTNDTLNGMDDLTGTDEPFVIVSQEEFSEHASAITHAKFSTQGNLIASCDMDNIVRVWSYKGQSHSPQKLTSNTSNILSLEWDARSDRFLLLGTDSGTIRVYNAENRSVVQEFSMTEKYPWVTHLSSSPVEPVIVCSASGDKSKHSTNQPGALVAWSMKSMSSSVSDCVDGDKGIFKLDQDSSCTDINTIKHNHNGQMLVAGDGEGTMRIFDVRTMKSIVEWRTISKQPACIAQFSFDENSIYTVDFGGQLSQWSIHKPGTSLSHTDLKGFPPPPAWAPPTSRANSLATHPYPSLSSPANSSASSPSVLPPRPSSNRSTSSRASVSSSRSARLPSKADDGVLQSMLSRSPRSQMIAFSADTDYLLCATSLIAKNIPPAPRTSSSSSSASASLHSSNSTTSPSISPSPSPSSSHSSSRSLQQNSNKSNDSSKDATASRYRVEETQGTIYQGHDGLPVLQFGQHHVYRKITTVDWTNASNACLLGSADGSVKVTNLIKTSY</sequence>
<feature type="region of interest" description="Disordered" evidence="7">
    <location>
        <begin position="572"/>
        <end position="646"/>
    </location>
</feature>
<feature type="domain" description="Anaphase-promoting complex subunit 4-like WD40" evidence="8">
    <location>
        <begin position="481"/>
        <end position="539"/>
    </location>
</feature>
<dbReference type="Gene3D" id="2.130.10.10">
    <property type="entry name" value="YVTN repeat-like/Quinoprotein amine dehydrogenase"/>
    <property type="match status" value="1"/>
</dbReference>
<feature type="repeat" description="WD" evidence="5">
    <location>
        <begin position="334"/>
        <end position="366"/>
    </location>
</feature>
<dbReference type="InterPro" id="IPR036322">
    <property type="entry name" value="WD40_repeat_dom_sf"/>
</dbReference>
<name>A0A168PIN8_ABSGL</name>
<dbReference type="GO" id="GO:0051898">
    <property type="term" value="P:negative regulation of phosphatidylinositol 3-kinase/protein kinase B signal transduction"/>
    <property type="evidence" value="ECO:0007669"/>
    <property type="project" value="InterPro"/>
</dbReference>
<feature type="region of interest" description="Disordered" evidence="7">
    <location>
        <begin position="682"/>
        <end position="745"/>
    </location>
</feature>
<dbReference type="GO" id="GO:0031901">
    <property type="term" value="C:early endosome membrane"/>
    <property type="evidence" value="ECO:0007669"/>
    <property type="project" value="UniProtKB-SubCell"/>
</dbReference>
<evidence type="ECO:0000313" key="10">
    <source>
        <dbReference type="EMBL" id="SAM02465.1"/>
    </source>
</evidence>
<dbReference type="Pfam" id="PF12894">
    <property type="entry name" value="ANAPC4_WD40"/>
    <property type="match status" value="1"/>
</dbReference>
<organism evidence="10">
    <name type="scientific">Absidia glauca</name>
    <name type="common">Pin mould</name>
    <dbReference type="NCBI Taxonomy" id="4829"/>
    <lineage>
        <taxon>Eukaryota</taxon>
        <taxon>Fungi</taxon>
        <taxon>Fungi incertae sedis</taxon>
        <taxon>Mucoromycota</taxon>
        <taxon>Mucoromycotina</taxon>
        <taxon>Mucoromycetes</taxon>
        <taxon>Mucorales</taxon>
        <taxon>Cunninghamellaceae</taxon>
        <taxon>Absidia</taxon>
    </lineage>
</organism>
<evidence type="ECO:0000256" key="4">
    <source>
        <dbReference type="ARBA" id="ARBA00022753"/>
    </source>
</evidence>
<dbReference type="GO" id="GO:0031902">
    <property type="term" value="C:late endosome membrane"/>
    <property type="evidence" value="ECO:0007669"/>
    <property type="project" value="UniProtKB-SubCell"/>
</dbReference>
<dbReference type="InParanoid" id="A0A168PIN8"/>
<evidence type="ECO:0000259" key="9">
    <source>
        <dbReference type="Pfam" id="PF23138"/>
    </source>
</evidence>
<feature type="region of interest" description="Disordered" evidence="7">
    <location>
        <begin position="271"/>
        <end position="322"/>
    </location>
</feature>
<evidence type="ECO:0000256" key="1">
    <source>
        <dbReference type="ARBA" id="ARBA00004220"/>
    </source>
</evidence>